<dbReference type="InParanoid" id="A0A369K5L3"/>
<evidence type="ECO:0000256" key="1">
    <source>
        <dbReference type="SAM" id="SignalP"/>
    </source>
</evidence>
<feature type="signal peptide" evidence="1">
    <location>
        <begin position="1"/>
        <end position="16"/>
    </location>
</feature>
<accession>A0A369K5L3</accession>
<organism evidence="2 3">
    <name type="scientific">Hypsizygus marmoreus</name>
    <name type="common">White beech mushroom</name>
    <name type="synonym">Agaricus marmoreus</name>
    <dbReference type="NCBI Taxonomy" id="39966"/>
    <lineage>
        <taxon>Eukaryota</taxon>
        <taxon>Fungi</taxon>
        <taxon>Dikarya</taxon>
        <taxon>Basidiomycota</taxon>
        <taxon>Agaricomycotina</taxon>
        <taxon>Agaricomycetes</taxon>
        <taxon>Agaricomycetidae</taxon>
        <taxon>Agaricales</taxon>
        <taxon>Tricholomatineae</taxon>
        <taxon>Lyophyllaceae</taxon>
        <taxon>Hypsizygus</taxon>
    </lineage>
</organism>
<reference evidence="2" key="1">
    <citation type="submission" date="2018-04" db="EMBL/GenBank/DDBJ databases">
        <title>Whole genome sequencing of Hypsizygus marmoreus.</title>
        <authorList>
            <person name="Choi I.-G."/>
            <person name="Min B."/>
            <person name="Kim J.-G."/>
            <person name="Kim S."/>
            <person name="Oh Y.-L."/>
            <person name="Kong W.-S."/>
            <person name="Park H."/>
            <person name="Jeong J."/>
            <person name="Song E.-S."/>
        </authorList>
    </citation>
    <scope>NUCLEOTIDE SEQUENCE [LARGE SCALE GENOMIC DNA]</scope>
    <source>
        <strain evidence="2">51987-8</strain>
    </source>
</reference>
<gene>
    <name evidence="2" type="ORF">Hypma_013807</name>
</gene>
<dbReference type="Proteomes" id="UP000076154">
    <property type="component" value="Unassembled WGS sequence"/>
</dbReference>
<evidence type="ECO:0000313" key="3">
    <source>
        <dbReference type="Proteomes" id="UP000076154"/>
    </source>
</evidence>
<keyword evidence="3" id="KW-1185">Reference proteome</keyword>
<feature type="chain" id="PRO_5016595375" evidence="1">
    <location>
        <begin position="17"/>
        <end position="208"/>
    </location>
</feature>
<dbReference type="AlphaFoldDB" id="A0A369K5L3"/>
<evidence type="ECO:0000313" key="2">
    <source>
        <dbReference type="EMBL" id="RDB29911.1"/>
    </source>
</evidence>
<name>A0A369K5L3_HYPMA</name>
<comment type="caution">
    <text evidence="2">The sequence shown here is derived from an EMBL/GenBank/DDBJ whole genome shotgun (WGS) entry which is preliminary data.</text>
</comment>
<sequence length="208" mass="22923">MPWLYTLHSNIPLLLSCCLVSKTWLFRARHQAHPSLEALKLSIGISSLMPPPIQELNGSSNFSVLLALYAQNVRMNGSTVTNDDAAFSQTEYGRLNAFTIDKLSLLHKKVPTPAPALTFRSRILGAFQAQPTVATRLDSPTSPVLEILGMHNILVPDSLGLKTALAFPSQAIVRFYAHTVEKPKRNCSGDPPRPTMKYDAIQHINPQP</sequence>
<protein>
    <submittedName>
        <fullName evidence="2">Uncharacterized protein</fullName>
    </submittedName>
</protein>
<keyword evidence="1" id="KW-0732">Signal</keyword>
<dbReference type="EMBL" id="LUEZ02000009">
    <property type="protein sequence ID" value="RDB29911.1"/>
    <property type="molecule type" value="Genomic_DNA"/>
</dbReference>
<proteinExistence type="predicted"/>